<dbReference type="RefSeq" id="WP_155717291.1">
    <property type="nucleotide sequence ID" value="NZ_CABVIM010000006.1"/>
</dbReference>
<name>A0A109KNA8_PSEFL</name>
<protein>
    <submittedName>
        <fullName evidence="1">Uncharacterized protein</fullName>
    </submittedName>
</protein>
<accession>A0A109KNA8</accession>
<proteinExistence type="predicted"/>
<evidence type="ECO:0000313" key="1">
    <source>
        <dbReference type="EMBL" id="KWV72415.1"/>
    </source>
</evidence>
<sequence length="51" mass="5680">MNHQPKGGMCATCAHAHRNCSHLPFSTMPPLSNDGQTVIVRCTDFQRRAQQ</sequence>
<comment type="caution">
    <text evidence="1">The sequence shown here is derived from an EMBL/GenBank/DDBJ whole genome shotgun (WGS) entry which is preliminary data.</text>
</comment>
<reference evidence="1 2" key="1">
    <citation type="submission" date="2015-05" db="EMBL/GenBank/DDBJ databases">
        <title>A genomic and transcriptomic approach to investigate the blue pigment phenotype in Pseudomonas fluorescens.</title>
        <authorList>
            <person name="Andreani N.A."/>
            <person name="Cardazzo B."/>
        </authorList>
    </citation>
    <scope>NUCLEOTIDE SEQUENCE [LARGE SCALE GENOMIC DNA]</scope>
    <source>
        <strain evidence="1 2">Ps_40</strain>
    </source>
</reference>
<gene>
    <name evidence="1" type="ORF">PFL603g_04108</name>
</gene>
<dbReference type="Proteomes" id="UP000063434">
    <property type="component" value="Unassembled WGS sequence"/>
</dbReference>
<dbReference type="EMBL" id="LCYC01000054">
    <property type="protein sequence ID" value="KWV72415.1"/>
    <property type="molecule type" value="Genomic_DNA"/>
</dbReference>
<organism evidence="1 2">
    <name type="scientific">Pseudomonas fluorescens</name>
    <dbReference type="NCBI Taxonomy" id="294"/>
    <lineage>
        <taxon>Bacteria</taxon>
        <taxon>Pseudomonadati</taxon>
        <taxon>Pseudomonadota</taxon>
        <taxon>Gammaproteobacteria</taxon>
        <taxon>Pseudomonadales</taxon>
        <taxon>Pseudomonadaceae</taxon>
        <taxon>Pseudomonas</taxon>
    </lineage>
</organism>
<dbReference type="PATRIC" id="fig|294.195.peg.4397"/>
<evidence type="ECO:0000313" key="2">
    <source>
        <dbReference type="Proteomes" id="UP000063434"/>
    </source>
</evidence>
<dbReference type="AlphaFoldDB" id="A0A109KNA8"/>